<dbReference type="GO" id="GO:0006572">
    <property type="term" value="P:L-tyrosine catabolic process"/>
    <property type="evidence" value="ECO:0007669"/>
    <property type="project" value="UniProtKB-KW"/>
</dbReference>
<dbReference type="SUPFAM" id="SSF47616">
    <property type="entry name" value="GST C-terminal domain-like"/>
    <property type="match status" value="1"/>
</dbReference>
<dbReference type="GO" id="GO:0004364">
    <property type="term" value="F:glutathione transferase activity"/>
    <property type="evidence" value="ECO:0007669"/>
    <property type="project" value="UniProtKB-EC"/>
</dbReference>
<dbReference type="NCBIfam" id="TIGR01262">
    <property type="entry name" value="maiA"/>
    <property type="match status" value="1"/>
</dbReference>
<dbReference type="PANTHER" id="PTHR42673">
    <property type="entry name" value="MALEYLACETOACETATE ISOMERASE"/>
    <property type="match status" value="1"/>
</dbReference>
<evidence type="ECO:0000256" key="2">
    <source>
        <dbReference type="ARBA" id="ARBA00001955"/>
    </source>
</evidence>
<evidence type="ECO:0000259" key="13">
    <source>
        <dbReference type="PROSITE" id="PS50405"/>
    </source>
</evidence>
<keyword evidence="10 14" id="KW-0413">Isomerase</keyword>
<name>C1C1D8_CALCM</name>
<keyword evidence="9" id="KW-0585">Phenylalanine catabolism</keyword>
<dbReference type="InterPro" id="IPR004045">
    <property type="entry name" value="Glutathione_S-Trfase_N"/>
</dbReference>
<dbReference type="InterPro" id="IPR034333">
    <property type="entry name" value="GST_Zeta_N"/>
</dbReference>
<dbReference type="AlphaFoldDB" id="C1C1D8"/>
<feature type="domain" description="GST C-terminal" evidence="13">
    <location>
        <begin position="92"/>
        <end position="214"/>
    </location>
</feature>
<evidence type="ECO:0000256" key="3">
    <source>
        <dbReference type="ARBA" id="ARBA00004496"/>
    </source>
</evidence>
<evidence type="ECO:0000256" key="1">
    <source>
        <dbReference type="ARBA" id="ARBA00001622"/>
    </source>
</evidence>
<dbReference type="GO" id="GO:0006749">
    <property type="term" value="P:glutathione metabolic process"/>
    <property type="evidence" value="ECO:0007669"/>
    <property type="project" value="TreeGrafter"/>
</dbReference>
<dbReference type="Pfam" id="PF14497">
    <property type="entry name" value="GST_C_3"/>
    <property type="match status" value="1"/>
</dbReference>
<dbReference type="InterPro" id="IPR004046">
    <property type="entry name" value="GST_C"/>
</dbReference>
<dbReference type="InterPro" id="IPR040079">
    <property type="entry name" value="Glutathione_S-Trfase"/>
</dbReference>
<keyword evidence="8" id="KW-0828">Tyrosine catabolism</keyword>
<dbReference type="Pfam" id="PF13409">
    <property type="entry name" value="GST_N_2"/>
    <property type="match status" value="1"/>
</dbReference>
<dbReference type="FunFam" id="3.40.30.10:FF:000041">
    <property type="entry name" value="Maleylacetoacetate isomerase isoform 1"/>
    <property type="match status" value="1"/>
</dbReference>
<dbReference type="CDD" id="cd03042">
    <property type="entry name" value="GST_N_Zeta"/>
    <property type="match status" value="1"/>
</dbReference>
<evidence type="ECO:0000256" key="10">
    <source>
        <dbReference type="ARBA" id="ARBA00023235"/>
    </source>
</evidence>
<dbReference type="InterPro" id="IPR010987">
    <property type="entry name" value="Glutathione-S-Trfase_C-like"/>
</dbReference>
<comment type="catalytic activity">
    <reaction evidence="1">
        <text>4-maleylacetoacetate = 4-fumarylacetoacetate</text>
        <dbReference type="Rhea" id="RHEA:14817"/>
        <dbReference type="ChEBI" id="CHEBI:17105"/>
        <dbReference type="ChEBI" id="CHEBI:18034"/>
        <dbReference type="EC" id="5.2.1.2"/>
    </reaction>
</comment>
<organism evidence="14">
    <name type="scientific">Caligus clemensi</name>
    <name type="common">Sea louse</name>
    <dbReference type="NCBI Taxonomy" id="344056"/>
    <lineage>
        <taxon>Eukaryota</taxon>
        <taxon>Metazoa</taxon>
        <taxon>Ecdysozoa</taxon>
        <taxon>Arthropoda</taxon>
        <taxon>Crustacea</taxon>
        <taxon>Multicrustacea</taxon>
        <taxon>Hexanauplia</taxon>
        <taxon>Copepoda</taxon>
        <taxon>Siphonostomatoida</taxon>
        <taxon>Caligidae</taxon>
        <taxon>Caligus</taxon>
    </lineage>
</organism>
<evidence type="ECO:0000256" key="6">
    <source>
        <dbReference type="ARBA" id="ARBA00022490"/>
    </source>
</evidence>
<dbReference type="FunFam" id="1.20.1050.10:FF:000010">
    <property type="entry name" value="Maleylacetoacetate isomerase isoform 1"/>
    <property type="match status" value="1"/>
</dbReference>
<keyword evidence="6" id="KW-0963">Cytoplasm</keyword>
<reference evidence="14" key="1">
    <citation type="submission" date="2009-03" db="EMBL/GenBank/DDBJ databases">
        <title>Caligus clemensi ESTs and full-length cDNAs.</title>
        <authorList>
            <person name="Yasuike M."/>
            <person name="von Schalburg K."/>
            <person name="Cooper G."/>
            <person name="Leong J."/>
            <person name="Jones S.R.M."/>
            <person name="Koop B.F."/>
        </authorList>
    </citation>
    <scope>NUCLEOTIDE SEQUENCE</scope>
    <source>
        <tissue evidence="14">Whole</tissue>
    </source>
</reference>
<protein>
    <submittedName>
        <fullName evidence="14">Probable maleylacetoacetate isomerase 2</fullName>
    </submittedName>
</protein>
<dbReference type="SUPFAM" id="SSF52833">
    <property type="entry name" value="Thioredoxin-like"/>
    <property type="match status" value="1"/>
</dbReference>
<comment type="cofactor">
    <cofactor evidence="2">
        <name>glutathione</name>
        <dbReference type="ChEBI" id="CHEBI:57925"/>
    </cofactor>
</comment>
<proteinExistence type="evidence at transcript level"/>
<dbReference type="SFLD" id="SFLDS00019">
    <property type="entry name" value="Glutathione_Transferase_(cytos"/>
    <property type="match status" value="1"/>
</dbReference>
<dbReference type="PROSITE" id="PS50404">
    <property type="entry name" value="GST_NTER"/>
    <property type="match status" value="1"/>
</dbReference>
<evidence type="ECO:0000259" key="12">
    <source>
        <dbReference type="PROSITE" id="PS50404"/>
    </source>
</evidence>
<sequence>MSNPVLYSYFRSSCSWRVRIALNLKGVEFETKAVHLVKDGGEQLKDAYKDVNPMAQVPTLVHEGLTLTQSMAIMEYLEEKYSSEGSSLLPKDPIDRAHVREISEVISSGTQPIQNLSVMLKFSSEADKRSEWSNYWITKGFQGLEALLSKYSGKYCVGDEVSMADCCLIPQVYNANRFKVDMSSFPIISRICKGLESLEAFQKAHPTAQPDCPSDLKQFSGVTLFLVYI</sequence>
<comment type="similarity">
    <text evidence="5">Belongs to the GST superfamily. Zeta family.</text>
</comment>
<evidence type="ECO:0000256" key="4">
    <source>
        <dbReference type="ARBA" id="ARBA00004671"/>
    </source>
</evidence>
<dbReference type="PANTHER" id="PTHR42673:SF4">
    <property type="entry name" value="MALEYLACETOACETATE ISOMERASE"/>
    <property type="match status" value="1"/>
</dbReference>
<evidence type="ECO:0000256" key="7">
    <source>
        <dbReference type="ARBA" id="ARBA00022679"/>
    </source>
</evidence>
<dbReference type="InterPro" id="IPR005955">
    <property type="entry name" value="GST_Zeta"/>
</dbReference>
<dbReference type="InterPro" id="IPR034330">
    <property type="entry name" value="GST_Zeta_C"/>
</dbReference>
<evidence type="ECO:0000256" key="11">
    <source>
        <dbReference type="ARBA" id="ARBA00047960"/>
    </source>
</evidence>
<accession>C1C1D8</accession>
<evidence type="ECO:0000256" key="9">
    <source>
        <dbReference type="ARBA" id="ARBA00023232"/>
    </source>
</evidence>
<dbReference type="GO" id="GO:0005739">
    <property type="term" value="C:mitochondrion"/>
    <property type="evidence" value="ECO:0007669"/>
    <property type="project" value="TreeGrafter"/>
</dbReference>
<gene>
    <name evidence="14" type="primary">MAAI2</name>
</gene>
<dbReference type="Gene3D" id="1.20.1050.10">
    <property type="match status" value="1"/>
</dbReference>
<comment type="pathway">
    <text evidence="4">Amino-acid degradation; L-phenylalanine degradation; acetoacetate and fumarate from L-phenylalanine: step 5/6.</text>
</comment>
<dbReference type="GO" id="GO:0016034">
    <property type="term" value="F:maleylacetoacetate isomerase activity"/>
    <property type="evidence" value="ECO:0007669"/>
    <property type="project" value="UniProtKB-EC"/>
</dbReference>
<evidence type="ECO:0000256" key="5">
    <source>
        <dbReference type="ARBA" id="ARBA00010007"/>
    </source>
</evidence>
<dbReference type="InterPro" id="IPR036249">
    <property type="entry name" value="Thioredoxin-like_sf"/>
</dbReference>
<dbReference type="Gene3D" id="3.40.30.10">
    <property type="entry name" value="Glutaredoxin"/>
    <property type="match status" value="1"/>
</dbReference>
<dbReference type="GO" id="GO:0006559">
    <property type="term" value="P:L-phenylalanine catabolic process"/>
    <property type="evidence" value="ECO:0007669"/>
    <property type="project" value="UniProtKB-UniPathway"/>
</dbReference>
<dbReference type="EMBL" id="BT080667">
    <property type="protein sequence ID" value="ACO15091.1"/>
    <property type="molecule type" value="mRNA"/>
</dbReference>
<evidence type="ECO:0000313" key="14">
    <source>
        <dbReference type="EMBL" id="ACO15091.1"/>
    </source>
</evidence>
<comment type="catalytic activity">
    <reaction evidence="11">
        <text>RX + glutathione = an S-substituted glutathione + a halide anion + H(+)</text>
        <dbReference type="Rhea" id="RHEA:16437"/>
        <dbReference type="ChEBI" id="CHEBI:15378"/>
        <dbReference type="ChEBI" id="CHEBI:16042"/>
        <dbReference type="ChEBI" id="CHEBI:17792"/>
        <dbReference type="ChEBI" id="CHEBI:57925"/>
        <dbReference type="ChEBI" id="CHEBI:90779"/>
        <dbReference type="EC" id="2.5.1.18"/>
    </reaction>
</comment>
<dbReference type="InterPro" id="IPR036282">
    <property type="entry name" value="Glutathione-S-Trfase_C_sf"/>
</dbReference>
<evidence type="ECO:0000256" key="8">
    <source>
        <dbReference type="ARBA" id="ARBA00022878"/>
    </source>
</evidence>
<dbReference type="SFLD" id="SFLDG00358">
    <property type="entry name" value="Main_(cytGST)"/>
    <property type="match status" value="1"/>
</dbReference>
<dbReference type="PROSITE" id="PS50405">
    <property type="entry name" value="GST_CTER"/>
    <property type="match status" value="1"/>
</dbReference>
<keyword evidence="7" id="KW-0808">Transferase</keyword>
<dbReference type="UniPathway" id="UPA00139">
    <property type="reaction ID" value="UER00340"/>
</dbReference>
<comment type="subcellular location">
    <subcellularLocation>
        <location evidence="3">Cytoplasm</location>
    </subcellularLocation>
</comment>
<feature type="domain" description="GST N-terminal" evidence="12">
    <location>
        <begin position="2"/>
        <end position="85"/>
    </location>
</feature>
<dbReference type="CDD" id="cd03191">
    <property type="entry name" value="GST_C_Zeta"/>
    <property type="match status" value="1"/>
</dbReference>